<dbReference type="GeneID" id="63839247"/>
<dbReference type="GO" id="GO:0016020">
    <property type="term" value="C:membrane"/>
    <property type="evidence" value="ECO:0007669"/>
    <property type="project" value="TreeGrafter"/>
</dbReference>
<keyword evidence="1" id="KW-0812">Transmembrane</keyword>
<dbReference type="Pfam" id="PF06966">
    <property type="entry name" value="DUF1295"/>
    <property type="match status" value="1"/>
</dbReference>
<organism evidence="2 3">
    <name type="scientific">Cryphonectria parasitica (strain ATCC 38755 / EP155)</name>
    <dbReference type="NCBI Taxonomy" id="660469"/>
    <lineage>
        <taxon>Eukaryota</taxon>
        <taxon>Fungi</taxon>
        <taxon>Dikarya</taxon>
        <taxon>Ascomycota</taxon>
        <taxon>Pezizomycotina</taxon>
        <taxon>Sordariomycetes</taxon>
        <taxon>Sordariomycetidae</taxon>
        <taxon>Diaporthales</taxon>
        <taxon>Cryphonectriaceae</taxon>
        <taxon>Cryphonectria-Endothia species complex</taxon>
        <taxon>Cryphonectria</taxon>
    </lineage>
</organism>
<dbReference type="PANTHER" id="PTHR32251:SF15">
    <property type="entry name" value="3-OXO-5-ALPHA-STEROID 4-DEHYDROGENASE (DUF1295)"/>
    <property type="match status" value="1"/>
</dbReference>
<feature type="transmembrane region" description="Helical" evidence="1">
    <location>
        <begin position="49"/>
        <end position="71"/>
    </location>
</feature>
<sequence>MPAGKTSSPPPSRPRTIEIVTRGVKKPSPIATTTLIGLRALDPFLQYQILAHGLGAGILARLGLSTIPLSATIITGTGIRLIDRLGLPLERLILLGMAVGSAAEQIMWATYLSQEQLPMESAFLVSACNTFCNSINSLLLIASATSAALSTWPFTISLVGGRRRTRISLPVAAGALLYVAGMALEKVAEFQRKQFKDRAENKGRLCREGLWAWARHINYGGHTLWRAGYALAAGGWIAGAAAASLQAWFFARNGMVSLDYYMSRRYKDQWGRYKEDVPWRLLPGVF</sequence>
<dbReference type="InterPro" id="IPR010721">
    <property type="entry name" value="UstE-like"/>
</dbReference>
<dbReference type="OrthoDB" id="67965at2759"/>
<dbReference type="Proteomes" id="UP000803844">
    <property type="component" value="Unassembled WGS sequence"/>
</dbReference>
<feature type="transmembrane region" description="Helical" evidence="1">
    <location>
        <begin position="92"/>
        <end position="114"/>
    </location>
</feature>
<dbReference type="PANTHER" id="PTHR32251">
    <property type="entry name" value="3-OXO-5-ALPHA-STEROID 4-DEHYDROGENASE"/>
    <property type="match status" value="1"/>
</dbReference>
<dbReference type="Gene3D" id="1.20.120.1630">
    <property type="match status" value="1"/>
</dbReference>
<evidence type="ECO:0008006" key="4">
    <source>
        <dbReference type="Google" id="ProtNLM"/>
    </source>
</evidence>
<accession>A0A9P5CS86</accession>
<dbReference type="AlphaFoldDB" id="A0A9P5CS86"/>
<gene>
    <name evidence="2" type="ORF">M406DRAFT_345766</name>
</gene>
<feature type="transmembrane region" description="Helical" evidence="1">
    <location>
        <begin position="167"/>
        <end position="184"/>
    </location>
</feature>
<evidence type="ECO:0000256" key="1">
    <source>
        <dbReference type="SAM" id="Phobius"/>
    </source>
</evidence>
<keyword evidence="1" id="KW-0472">Membrane</keyword>
<feature type="transmembrane region" description="Helical" evidence="1">
    <location>
        <begin position="134"/>
        <end position="155"/>
    </location>
</feature>
<reference evidence="2" key="1">
    <citation type="journal article" date="2020" name="Phytopathology">
        <title>Genome sequence of the chestnut blight fungus Cryphonectria parasitica EP155: A fundamental resource for an archetypical invasive plant pathogen.</title>
        <authorList>
            <person name="Crouch J.A."/>
            <person name="Dawe A."/>
            <person name="Aerts A."/>
            <person name="Barry K."/>
            <person name="Churchill A.C.L."/>
            <person name="Grimwood J."/>
            <person name="Hillman B."/>
            <person name="Milgroom M.G."/>
            <person name="Pangilinan J."/>
            <person name="Smith M."/>
            <person name="Salamov A."/>
            <person name="Schmutz J."/>
            <person name="Yadav J."/>
            <person name="Grigoriev I.V."/>
            <person name="Nuss D."/>
        </authorList>
    </citation>
    <scope>NUCLEOTIDE SEQUENCE</scope>
    <source>
        <strain evidence="2">EP155</strain>
    </source>
</reference>
<evidence type="ECO:0000313" key="3">
    <source>
        <dbReference type="Proteomes" id="UP000803844"/>
    </source>
</evidence>
<proteinExistence type="predicted"/>
<dbReference type="EMBL" id="MU032346">
    <property type="protein sequence ID" value="KAF3768066.1"/>
    <property type="molecule type" value="Genomic_DNA"/>
</dbReference>
<dbReference type="RefSeq" id="XP_040779027.1">
    <property type="nucleotide sequence ID" value="XM_040922118.1"/>
</dbReference>
<protein>
    <recommendedName>
        <fullName evidence="4">Steroid 5-alpha reductase C-terminal domain-containing protein</fullName>
    </recommendedName>
</protein>
<name>A0A9P5CS86_CRYP1</name>
<feature type="transmembrane region" description="Helical" evidence="1">
    <location>
        <begin position="229"/>
        <end position="251"/>
    </location>
</feature>
<comment type="caution">
    <text evidence="2">The sequence shown here is derived from an EMBL/GenBank/DDBJ whole genome shotgun (WGS) entry which is preliminary data.</text>
</comment>
<keyword evidence="1" id="KW-1133">Transmembrane helix</keyword>
<keyword evidence="3" id="KW-1185">Reference proteome</keyword>
<evidence type="ECO:0000313" key="2">
    <source>
        <dbReference type="EMBL" id="KAF3768066.1"/>
    </source>
</evidence>